<dbReference type="Proteomes" id="UP000775872">
    <property type="component" value="Unassembled WGS sequence"/>
</dbReference>
<keyword evidence="3" id="KW-0539">Nucleus</keyword>
<evidence type="ECO:0000313" key="5">
    <source>
        <dbReference type="EMBL" id="CAH0059558.1"/>
    </source>
</evidence>
<feature type="compositionally biased region" description="Acidic residues" evidence="4">
    <location>
        <begin position="79"/>
        <end position="98"/>
    </location>
</feature>
<reference evidence="5 6" key="2">
    <citation type="submission" date="2021-10" db="EMBL/GenBank/DDBJ databases">
        <authorList>
            <person name="Piombo E."/>
        </authorList>
    </citation>
    <scope>NUCLEOTIDE SEQUENCE [LARGE SCALE GENOMIC DNA]</scope>
</reference>
<comment type="caution">
    <text evidence="5">The sequence shown here is derived from an EMBL/GenBank/DDBJ whole genome shotgun (WGS) entry which is preliminary data.</text>
</comment>
<accession>A0A9P0EU29</accession>
<feature type="compositionally biased region" description="Low complexity" evidence="4">
    <location>
        <begin position="8"/>
        <end position="33"/>
    </location>
</feature>
<name>A0A9P0EU29_9HYPO</name>
<evidence type="ECO:0000256" key="1">
    <source>
        <dbReference type="ARBA" id="ARBA00003401"/>
    </source>
</evidence>
<keyword evidence="6" id="KW-1185">Reference proteome</keyword>
<protein>
    <recommendedName>
        <fullName evidence="3">Type 1 phosphatases regulator</fullName>
    </recommendedName>
</protein>
<evidence type="ECO:0000256" key="3">
    <source>
        <dbReference type="RuleBase" id="RU367162"/>
    </source>
</evidence>
<dbReference type="PANTHER" id="PTHR20835">
    <property type="entry name" value="E3 UBIQUITIN-PROTEIN LIGASE PPP1R11-RELATED"/>
    <property type="match status" value="1"/>
</dbReference>
<reference evidence="6" key="1">
    <citation type="submission" date="2019-06" db="EMBL/GenBank/DDBJ databases">
        <authorList>
            <person name="Broberg M."/>
        </authorList>
    </citation>
    <scope>NUCLEOTIDE SEQUENCE [LARGE SCALE GENOMIC DNA]</scope>
</reference>
<dbReference type="EMBL" id="CABFOC020000097">
    <property type="protein sequence ID" value="CAH0059558.1"/>
    <property type="molecule type" value="Genomic_DNA"/>
</dbReference>
<dbReference type="OrthoDB" id="307488at2759"/>
<comment type="subcellular location">
    <subcellularLocation>
        <location evidence="3">Nucleus</location>
    </subcellularLocation>
</comment>
<feature type="compositionally biased region" description="Basic and acidic residues" evidence="4">
    <location>
        <begin position="99"/>
        <end position="114"/>
    </location>
</feature>
<dbReference type="AlphaFoldDB" id="A0A9P0EU29"/>
<dbReference type="PANTHER" id="PTHR20835:SF0">
    <property type="entry name" value="E3 UBIQUITIN-PROTEIN LIGASE PPP1R11"/>
    <property type="match status" value="1"/>
</dbReference>
<dbReference type="Pfam" id="PF07491">
    <property type="entry name" value="PPI_Ypi1"/>
    <property type="match status" value="1"/>
</dbReference>
<organism evidence="5 6">
    <name type="scientific">Clonostachys solani</name>
    <dbReference type="NCBI Taxonomy" id="160281"/>
    <lineage>
        <taxon>Eukaryota</taxon>
        <taxon>Fungi</taxon>
        <taxon>Dikarya</taxon>
        <taxon>Ascomycota</taxon>
        <taxon>Pezizomycotina</taxon>
        <taxon>Sordariomycetes</taxon>
        <taxon>Hypocreomycetidae</taxon>
        <taxon>Hypocreales</taxon>
        <taxon>Bionectriaceae</taxon>
        <taxon>Clonostachys</taxon>
    </lineage>
</organism>
<evidence type="ECO:0000313" key="6">
    <source>
        <dbReference type="Proteomes" id="UP000775872"/>
    </source>
</evidence>
<proteinExistence type="inferred from homology"/>
<comment type="function">
    <text evidence="1 3">Regulator of type 1 phosphatases which maintains protein phosphatase activity under strict control.</text>
</comment>
<dbReference type="GO" id="GO:0008157">
    <property type="term" value="F:protein phosphatase 1 binding"/>
    <property type="evidence" value="ECO:0007669"/>
    <property type="project" value="TreeGrafter"/>
</dbReference>
<comment type="similarity">
    <text evidence="2 3">Belongs to the YPI1 family.</text>
</comment>
<dbReference type="GO" id="GO:0004865">
    <property type="term" value="F:protein serine/threonine phosphatase inhibitor activity"/>
    <property type="evidence" value="ECO:0007669"/>
    <property type="project" value="UniProtKB-UniRule"/>
</dbReference>
<dbReference type="InterPro" id="IPR011107">
    <property type="entry name" value="PPI_Ypi1"/>
</dbReference>
<evidence type="ECO:0000256" key="4">
    <source>
        <dbReference type="SAM" id="MobiDB-lite"/>
    </source>
</evidence>
<feature type="region of interest" description="Disordered" evidence="4">
    <location>
        <begin position="1"/>
        <end position="48"/>
    </location>
</feature>
<feature type="region of interest" description="Disordered" evidence="4">
    <location>
        <begin position="73"/>
        <end position="153"/>
    </location>
</feature>
<sequence length="153" mass="16477">MSLPQQQRAAPSTTAPSQTATATPQTRTQNPTRILRLRGDGTSTGRSVQWAEDVVDNEGLGRKSSKVCCIYHKPKAVDESSDESSSDSDSDSDSDEPDADHRGKGKQHDHDPRRCGRKGKRDGKGSKRAPSPNAYEKVPKPKPKAGEPSGSKP</sequence>
<dbReference type="GO" id="GO:0005634">
    <property type="term" value="C:nucleus"/>
    <property type="evidence" value="ECO:0007669"/>
    <property type="project" value="UniProtKB-SubCell"/>
</dbReference>
<gene>
    <name evidence="5" type="ORF">CSOL1703_00011598</name>
</gene>
<evidence type="ECO:0000256" key="2">
    <source>
        <dbReference type="ARBA" id="ARBA00005605"/>
    </source>
</evidence>